<evidence type="ECO:0000256" key="7">
    <source>
        <dbReference type="ARBA" id="ARBA00022989"/>
    </source>
</evidence>
<feature type="transmembrane region" description="Helical" evidence="10">
    <location>
        <begin position="277"/>
        <end position="298"/>
    </location>
</feature>
<evidence type="ECO:0000313" key="12">
    <source>
        <dbReference type="EMBL" id="KRO01216.1"/>
    </source>
</evidence>
<keyword evidence="8 10" id="KW-0472">Membrane</keyword>
<dbReference type="PATRIC" id="fig|616990.3.peg.536"/>
<dbReference type="STRING" id="616990.IV54_GL000498"/>
<feature type="compositionally biased region" description="Acidic residues" evidence="9">
    <location>
        <begin position="347"/>
        <end position="362"/>
    </location>
</feature>
<evidence type="ECO:0000256" key="6">
    <source>
        <dbReference type="ARBA" id="ARBA00022692"/>
    </source>
</evidence>
<protein>
    <submittedName>
        <fullName evidence="12">Fructose-specific phosphotransferase system enzyme ii</fullName>
    </submittedName>
</protein>
<keyword evidence="2" id="KW-0813">Transport</keyword>
<proteinExistence type="predicted"/>
<feature type="transmembrane region" description="Helical" evidence="10">
    <location>
        <begin position="179"/>
        <end position="197"/>
    </location>
</feature>
<feature type="transmembrane region" description="Helical" evidence="10">
    <location>
        <begin position="318"/>
        <end position="339"/>
    </location>
</feature>
<gene>
    <name evidence="12" type="ORF">IV54_GL000498</name>
</gene>
<keyword evidence="7 10" id="KW-1133">Transmembrane helix</keyword>
<name>A0A0R2LNY2_9LACO</name>
<feature type="transmembrane region" description="Helical" evidence="10">
    <location>
        <begin position="60"/>
        <end position="81"/>
    </location>
</feature>
<dbReference type="GO" id="GO:0008982">
    <property type="term" value="F:protein-N(PI)-phosphohistidine-sugar phosphotransferase activity"/>
    <property type="evidence" value="ECO:0007669"/>
    <property type="project" value="InterPro"/>
</dbReference>
<dbReference type="PANTHER" id="PTHR30505">
    <property type="entry name" value="FRUCTOSE-LIKE PERMEASE"/>
    <property type="match status" value="1"/>
</dbReference>
<keyword evidence="12" id="KW-0808">Transferase</keyword>
<feature type="domain" description="PTS EIIC type-2" evidence="11">
    <location>
        <begin position="11"/>
        <end position="349"/>
    </location>
</feature>
<evidence type="ECO:0000256" key="8">
    <source>
        <dbReference type="ARBA" id="ARBA00023136"/>
    </source>
</evidence>
<organism evidence="12 13">
    <name type="scientific">Levilactobacillus paucivorans</name>
    <dbReference type="NCBI Taxonomy" id="616990"/>
    <lineage>
        <taxon>Bacteria</taxon>
        <taxon>Bacillati</taxon>
        <taxon>Bacillota</taxon>
        <taxon>Bacilli</taxon>
        <taxon>Lactobacillales</taxon>
        <taxon>Lactobacillaceae</taxon>
        <taxon>Levilactobacillus</taxon>
    </lineage>
</organism>
<evidence type="ECO:0000256" key="5">
    <source>
        <dbReference type="ARBA" id="ARBA00022683"/>
    </source>
</evidence>
<dbReference type="AlphaFoldDB" id="A0A0R2LNY2"/>
<keyword evidence="13" id="KW-1185">Reference proteome</keyword>
<dbReference type="GO" id="GO:0009401">
    <property type="term" value="P:phosphoenolpyruvate-dependent sugar phosphotransferase system"/>
    <property type="evidence" value="ECO:0007669"/>
    <property type="project" value="UniProtKB-KW"/>
</dbReference>
<feature type="transmembrane region" description="Helical" evidence="10">
    <location>
        <begin position="217"/>
        <end position="238"/>
    </location>
</feature>
<dbReference type="GO" id="GO:0005351">
    <property type="term" value="F:carbohydrate:proton symporter activity"/>
    <property type="evidence" value="ECO:0007669"/>
    <property type="project" value="InterPro"/>
</dbReference>
<evidence type="ECO:0000256" key="9">
    <source>
        <dbReference type="SAM" id="MobiDB-lite"/>
    </source>
</evidence>
<dbReference type="InterPro" id="IPR013014">
    <property type="entry name" value="PTS_EIIC_2"/>
</dbReference>
<evidence type="ECO:0000256" key="3">
    <source>
        <dbReference type="ARBA" id="ARBA00022475"/>
    </source>
</evidence>
<evidence type="ECO:0000256" key="10">
    <source>
        <dbReference type="SAM" id="Phobius"/>
    </source>
</evidence>
<evidence type="ECO:0000256" key="4">
    <source>
        <dbReference type="ARBA" id="ARBA00022597"/>
    </source>
</evidence>
<keyword evidence="5" id="KW-0598">Phosphotransferase system</keyword>
<dbReference type="Proteomes" id="UP000051906">
    <property type="component" value="Unassembled WGS sequence"/>
</dbReference>
<comment type="subcellular location">
    <subcellularLocation>
        <location evidence="1">Cell inner membrane</location>
        <topology evidence="1">Multi-pass membrane protein</topology>
    </subcellularLocation>
</comment>
<evidence type="ECO:0000313" key="13">
    <source>
        <dbReference type="Proteomes" id="UP000051906"/>
    </source>
</evidence>
<dbReference type="InterPro" id="IPR006327">
    <property type="entry name" value="PTS_IIC_fruc"/>
</dbReference>
<evidence type="ECO:0000256" key="1">
    <source>
        <dbReference type="ARBA" id="ARBA00004429"/>
    </source>
</evidence>
<comment type="caution">
    <text evidence="12">The sequence shown here is derived from an EMBL/GenBank/DDBJ whole genome shotgun (WGS) entry which is preliminary data.</text>
</comment>
<dbReference type="InterPro" id="IPR050864">
    <property type="entry name" value="Bacterial_PTS_Sugar_Transport"/>
</dbReference>
<dbReference type="GO" id="GO:0090563">
    <property type="term" value="F:protein-phosphocysteine-sugar phosphotransferase activity"/>
    <property type="evidence" value="ECO:0007669"/>
    <property type="project" value="TreeGrafter"/>
</dbReference>
<dbReference type="PROSITE" id="PS51104">
    <property type="entry name" value="PTS_EIIC_TYPE_2"/>
    <property type="match status" value="1"/>
</dbReference>
<dbReference type="PANTHER" id="PTHR30505:SF0">
    <property type="entry name" value="FRUCTOSE-LIKE PTS SYSTEM EIIBC COMPONENT-RELATED"/>
    <property type="match status" value="1"/>
</dbReference>
<keyword evidence="6 10" id="KW-0812">Transmembrane</keyword>
<keyword evidence="4" id="KW-0762">Sugar transport</keyword>
<feature type="region of interest" description="Disordered" evidence="9">
    <location>
        <begin position="346"/>
        <end position="368"/>
    </location>
</feature>
<keyword evidence="3" id="KW-1003">Cell membrane</keyword>
<accession>A0A0R2LNY2</accession>
<evidence type="ECO:0000256" key="2">
    <source>
        <dbReference type="ARBA" id="ARBA00022448"/>
    </source>
</evidence>
<sequence>MMKSAFKKLRLKNHLLTAISYLIPVVCGAGFMIAIGMAFGGSSSADLTKSFSFWDALSTMGGAGLGVLPMIISTGIAFSIADKPGIAPGLVIGLAAQQIGAGFIGGLIGGFIAGWLVLAILKYVKLPTWANGLMPMLIVPFLASFIGCLIMIYVIGGPIGWFTTWLTHYLGTLNNTSKLFYGLMIGVLASVDYGGPINKTVFAFVLTMQASGVNEPITALILVNMATPLGFTAAYFIGKLFRKNIYNKVEVETIKTAFPMGIFEIVEGVLPIVLNDIVRCVVATGIGGAVGGAISMYFSANSKVPFGGLLAIPTMTKPMGFIIGLVANILVTGTALALLKKPVPVDEKEEEEDTSSEAELNMDDIQIS</sequence>
<feature type="transmembrane region" description="Helical" evidence="10">
    <location>
        <begin position="141"/>
        <end position="167"/>
    </location>
</feature>
<dbReference type="NCBIfam" id="TIGR01427">
    <property type="entry name" value="PTS_IIC_fructo"/>
    <property type="match status" value="1"/>
</dbReference>
<dbReference type="GO" id="GO:0005886">
    <property type="term" value="C:plasma membrane"/>
    <property type="evidence" value="ECO:0007669"/>
    <property type="project" value="UniProtKB-SubCell"/>
</dbReference>
<dbReference type="EMBL" id="JQCA01000117">
    <property type="protein sequence ID" value="KRO01216.1"/>
    <property type="molecule type" value="Genomic_DNA"/>
</dbReference>
<evidence type="ECO:0000259" key="11">
    <source>
        <dbReference type="PROSITE" id="PS51104"/>
    </source>
</evidence>
<feature type="transmembrane region" description="Helical" evidence="10">
    <location>
        <begin position="101"/>
        <end position="121"/>
    </location>
</feature>
<reference evidence="12 13" key="1">
    <citation type="journal article" date="2015" name="Genome Announc.">
        <title>Expanding the biotechnology potential of lactobacilli through comparative genomics of 213 strains and associated genera.</title>
        <authorList>
            <person name="Sun Z."/>
            <person name="Harris H.M."/>
            <person name="McCann A."/>
            <person name="Guo C."/>
            <person name="Argimon S."/>
            <person name="Zhang W."/>
            <person name="Yang X."/>
            <person name="Jeffery I.B."/>
            <person name="Cooney J.C."/>
            <person name="Kagawa T.F."/>
            <person name="Liu W."/>
            <person name="Song Y."/>
            <person name="Salvetti E."/>
            <person name="Wrobel A."/>
            <person name="Rasinkangas P."/>
            <person name="Parkhill J."/>
            <person name="Rea M.C."/>
            <person name="O'Sullivan O."/>
            <person name="Ritari J."/>
            <person name="Douillard F.P."/>
            <person name="Paul Ross R."/>
            <person name="Yang R."/>
            <person name="Briner A.E."/>
            <person name="Felis G.E."/>
            <person name="de Vos W.M."/>
            <person name="Barrangou R."/>
            <person name="Klaenhammer T.R."/>
            <person name="Caufield P.W."/>
            <person name="Cui Y."/>
            <person name="Zhang H."/>
            <person name="O'Toole P.W."/>
        </authorList>
    </citation>
    <scope>NUCLEOTIDE SEQUENCE [LARGE SCALE GENOMIC DNA]</scope>
    <source>
        <strain evidence="12 13">DSM 22467</strain>
    </source>
</reference>
<feature type="transmembrane region" description="Helical" evidence="10">
    <location>
        <begin position="21"/>
        <end position="40"/>
    </location>
</feature>